<reference evidence="4" key="1">
    <citation type="submission" date="2021-01" db="EMBL/GenBank/DDBJ databases">
        <title>Whole genome shotgun sequence of Virgisporangium aurantiacum NBRC 16421.</title>
        <authorList>
            <person name="Komaki H."/>
            <person name="Tamura T."/>
        </authorList>
    </citation>
    <scope>NUCLEOTIDE SEQUENCE</scope>
    <source>
        <strain evidence="4">NBRC 16421</strain>
    </source>
</reference>
<sequence>MRALLVVNPKATTTSEYNRDLLIRALGGATAAGRAIDLRVAYTTRRGHAVSLAHDAAREGFDLVVTLGGDGTVNEAVNGLLSADPDGAEGAAYGAHRRPILAVVPGGSTNVFARAAGLPRDWAEATQVILAALRQGRTRTVGVGRADDRYFTFCAGLGLDAEVVRRVERARLKGRTSTPGLYVRSAMAQYLTETDRSTPMITLDRSGSGFPDEIGLASVVVQNTAPWTYIGDREIHASAEASFDTALDVFGLKVLRLPSTARLASQLLRGRPRINGKQIMTIHDVYSFGLRAQRPMAFQLDGDYLGERGKVEFVAVPEAIRVVV</sequence>
<proteinExistence type="inferred from homology"/>
<dbReference type="Pfam" id="PF00781">
    <property type="entry name" value="DAGK_cat"/>
    <property type="match status" value="1"/>
</dbReference>
<evidence type="ECO:0000313" key="5">
    <source>
        <dbReference type="Proteomes" id="UP000612585"/>
    </source>
</evidence>
<dbReference type="Gene3D" id="3.40.50.10330">
    <property type="entry name" value="Probable inorganic polyphosphate/atp-NAD kinase, domain 1"/>
    <property type="match status" value="1"/>
</dbReference>
<name>A0A8J4DYV3_9ACTN</name>
<dbReference type="InterPro" id="IPR016064">
    <property type="entry name" value="NAD/diacylglycerol_kinase_sf"/>
</dbReference>
<dbReference type="EMBL" id="BOPG01000006">
    <property type="protein sequence ID" value="GIJ53427.1"/>
    <property type="molecule type" value="Genomic_DNA"/>
</dbReference>
<comment type="caution">
    <text evidence="4">The sequence shown here is derived from an EMBL/GenBank/DDBJ whole genome shotgun (WGS) entry which is preliminary data.</text>
</comment>
<evidence type="ECO:0000256" key="2">
    <source>
        <dbReference type="ARBA" id="ARBA00005983"/>
    </source>
</evidence>
<dbReference type="SMART" id="SM00046">
    <property type="entry name" value="DAGKc"/>
    <property type="match status" value="1"/>
</dbReference>
<dbReference type="RefSeq" id="WP_203987582.1">
    <property type="nucleotide sequence ID" value="NZ_BOPG01000006.1"/>
</dbReference>
<accession>A0A8J4DYV3</accession>
<organism evidence="4 5">
    <name type="scientific">Virgisporangium aurantiacum</name>
    <dbReference type="NCBI Taxonomy" id="175570"/>
    <lineage>
        <taxon>Bacteria</taxon>
        <taxon>Bacillati</taxon>
        <taxon>Actinomycetota</taxon>
        <taxon>Actinomycetes</taxon>
        <taxon>Micromonosporales</taxon>
        <taxon>Micromonosporaceae</taxon>
        <taxon>Virgisporangium</taxon>
    </lineage>
</organism>
<dbReference type="Proteomes" id="UP000612585">
    <property type="component" value="Unassembled WGS sequence"/>
</dbReference>
<comment type="similarity">
    <text evidence="2">Belongs to the diacylglycerol/lipid kinase family.</text>
</comment>
<dbReference type="PANTHER" id="PTHR12358">
    <property type="entry name" value="SPHINGOSINE KINASE"/>
    <property type="match status" value="1"/>
</dbReference>
<evidence type="ECO:0000259" key="3">
    <source>
        <dbReference type="PROSITE" id="PS50146"/>
    </source>
</evidence>
<dbReference type="Gene3D" id="2.60.200.40">
    <property type="match status" value="1"/>
</dbReference>
<keyword evidence="5" id="KW-1185">Reference proteome</keyword>
<evidence type="ECO:0000256" key="1">
    <source>
        <dbReference type="ARBA" id="ARBA00001946"/>
    </source>
</evidence>
<protein>
    <submittedName>
        <fullName evidence="4">Diacylglycerol kinase</fullName>
    </submittedName>
</protein>
<dbReference type="PANTHER" id="PTHR12358:SF106">
    <property type="entry name" value="LIPID KINASE YEGS"/>
    <property type="match status" value="1"/>
</dbReference>
<keyword evidence="4" id="KW-0418">Kinase</keyword>
<dbReference type="SUPFAM" id="SSF111331">
    <property type="entry name" value="NAD kinase/diacylglycerol kinase-like"/>
    <property type="match status" value="1"/>
</dbReference>
<dbReference type="InterPro" id="IPR050187">
    <property type="entry name" value="Lipid_Phosphate_FormReg"/>
</dbReference>
<feature type="domain" description="DAGKc" evidence="3">
    <location>
        <begin position="1"/>
        <end position="150"/>
    </location>
</feature>
<dbReference type="AlphaFoldDB" id="A0A8J4DYV3"/>
<dbReference type="InterPro" id="IPR001206">
    <property type="entry name" value="Diacylglycerol_kinase_cat_dom"/>
</dbReference>
<dbReference type="GO" id="GO:0016301">
    <property type="term" value="F:kinase activity"/>
    <property type="evidence" value="ECO:0007669"/>
    <property type="project" value="UniProtKB-KW"/>
</dbReference>
<evidence type="ECO:0000313" key="4">
    <source>
        <dbReference type="EMBL" id="GIJ53427.1"/>
    </source>
</evidence>
<dbReference type="PROSITE" id="PS50146">
    <property type="entry name" value="DAGK"/>
    <property type="match status" value="1"/>
</dbReference>
<dbReference type="InterPro" id="IPR017438">
    <property type="entry name" value="ATP-NAD_kinase_N"/>
</dbReference>
<comment type="cofactor">
    <cofactor evidence="1">
        <name>Mg(2+)</name>
        <dbReference type="ChEBI" id="CHEBI:18420"/>
    </cofactor>
</comment>
<dbReference type="GO" id="GO:0005886">
    <property type="term" value="C:plasma membrane"/>
    <property type="evidence" value="ECO:0007669"/>
    <property type="project" value="TreeGrafter"/>
</dbReference>
<keyword evidence="4" id="KW-0808">Transferase</keyword>
<gene>
    <name evidence="4" type="ORF">Vau01_009430</name>
</gene>